<evidence type="ECO:0000313" key="2">
    <source>
        <dbReference type="Proteomes" id="UP001187415"/>
    </source>
</evidence>
<sequence>MASELAVVGGSFISQFLRQCHETFTTSNTLELRRRRRNLGKLNGREGERYLFQITREARISRGLSPREEPGQKTHGAGVSSQLVCEWVGGSFVVKNQGLKSTQNAPV</sequence>
<dbReference type="AlphaFoldDB" id="A0AA88LQF8"/>
<proteinExistence type="predicted"/>
<comment type="caution">
    <text evidence="1">The sequence shown here is derived from an EMBL/GenBank/DDBJ whole genome shotgun (WGS) entry which is preliminary data.</text>
</comment>
<dbReference type="Proteomes" id="UP001187415">
    <property type="component" value="Unassembled WGS sequence"/>
</dbReference>
<accession>A0AA88LQF8</accession>
<organism evidence="1 2">
    <name type="scientific">Channa striata</name>
    <name type="common">Snakehead murrel</name>
    <name type="synonym">Ophicephalus striatus</name>
    <dbReference type="NCBI Taxonomy" id="64152"/>
    <lineage>
        <taxon>Eukaryota</taxon>
        <taxon>Metazoa</taxon>
        <taxon>Chordata</taxon>
        <taxon>Craniata</taxon>
        <taxon>Vertebrata</taxon>
        <taxon>Euteleostomi</taxon>
        <taxon>Actinopterygii</taxon>
        <taxon>Neopterygii</taxon>
        <taxon>Teleostei</taxon>
        <taxon>Neoteleostei</taxon>
        <taxon>Acanthomorphata</taxon>
        <taxon>Anabantaria</taxon>
        <taxon>Anabantiformes</taxon>
        <taxon>Channoidei</taxon>
        <taxon>Channidae</taxon>
        <taxon>Channa</taxon>
    </lineage>
</organism>
<dbReference type="EMBL" id="JAUPFM010000019">
    <property type="protein sequence ID" value="KAK2820487.1"/>
    <property type="molecule type" value="Genomic_DNA"/>
</dbReference>
<name>A0AA88LQF8_CHASR</name>
<evidence type="ECO:0000313" key="1">
    <source>
        <dbReference type="EMBL" id="KAK2820487.1"/>
    </source>
</evidence>
<reference evidence="1" key="1">
    <citation type="submission" date="2023-07" db="EMBL/GenBank/DDBJ databases">
        <title>Chromosome-level Genome Assembly of Striped Snakehead (Channa striata).</title>
        <authorList>
            <person name="Liu H."/>
        </authorList>
    </citation>
    <scope>NUCLEOTIDE SEQUENCE</scope>
    <source>
        <strain evidence="1">Gz</strain>
        <tissue evidence="1">Muscle</tissue>
    </source>
</reference>
<protein>
    <submittedName>
        <fullName evidence="1">Uncharacterized protein</fullName>
    </submittedName>
</protein>
<gene>
    <name evidence="1" type="ORF">Q5P01_023446</name>
</gene>
<keyword evidence="2" id="KW-1185">Reference proteome</keyword>